<protein>
    <submittedName>
        <fullName evidence="3">Splicing factor-like protein 1 isoform X3</fullName>
    </submittedName>
</protein>
<organism evidence="3 4">
    <name type="scientific">Senna tora</name>
    <dbReference type="NCBI Taxonomy" id="362788"/>
    <lineage>
        <taxon>Eukaryota</taxon>
        <taxon>Viridiplantae</taxon>
        <taxon>Streptophyta</taxon>
        <taxon>Embryophyta</taxon>
        <taxon>Tracheophyta</taxon>
        <taxon>Spermatophyta</taxon>
        <taxon>Magnoliopsida</taxon>
        <taxon>eudicotyledons</taxon>
        <taxon>Gunneridae</taxon>
        <taxon>Pentapetalae</taxon>
        <taxon>rosids</taxon>
        <taxon>fabids</taxon>
        <taxon>Fabales</taxon>
        <taxon>Fabaceae</taxon>
        <taxon>Caesalpinioideae</taxon>
        <taxon>Cassia clade</taxon>
        <taxon>Senna</taxon>
    </lineage>
</organism>
<feature type="compositionally biased region" description="Polar residues" evidence="1">
    <location>
        <begin position="205"/>
        <end position="220"/>
    </location>
</feature>
<dbReference type="AlphaFoldDB" id="A0A834W2R8"/>
<dbReference type="Gene3D" id="3.30.1370.10">
    <property type="entry name" value="K Homology domain, type 1"/>
    <property type="match status" value="1"/>
</dbReference>
<dbReference type="Proteomes" id="UP000634136">
    <property type="component" value="Unassembled WGS sequence"/>
</dbReference>
<keyword evidence="2" id="KW-0472">Membrane</keyword>
<feature type="region of interest" description="Disordered" evidence="1">
    <location>
        <begin position="199"/>
        <end position="222"/>
    </location>
</feature>
<feature type="region of interest" description="Disordered" evidence="1">
    <location>
        <begin position="693"/>
        <end position="719"/>
    </location>
</feature>
<evidence type="ECO:0000256" key="2">
    <source>
        <dbReference type="SAM" id="Phobius"/>
    </source>
</evidence>
<dbReference type="InterPro" id="IPR036612">
    <property type="entry name" value="KH_dom_type_1_sf"/>
</dbReference>
<gene>
    <name evidence="3" type="ORF">G2W53_039346</name>
</gene>
<feature type="compositionally biased region" description="Pro residues" evidence="1">
    <location>
        <begin position="787"/>
        <end position="796"/>
    </location>
</feature>
<evidence type="ECO:0000313" key="4">
    <source>
        <dbReference type="Proteomes" id="UP000634136"/>
    </source>
</evidence>
<dbReference type="GO" id="GO:0005634">
    <property type="term" value="C:nucleus"/>
    <property type="evidence" value="ECO:0007669"/>
    <property type="project" value="TreeGrafter"/>
</dbReference>
<evidence type="ECO:0000256" key="1">
    <source>
        <dbReference type="SAM" id="MobiDB-lite"/>
    </source>
</evidence>
<evidence type="ECO:0000313" key="3">
    <source>
        <dbReference type="EMBL" id="KAF7807185.1"/>
    </source>
</evidence>
<keyword evidence="2" id="KW-0812">Transmembrane</keyword>
<dbReference type="GO" id="GO:0003729">
    <property type="term" value="F:mRNA binding"/>
    <property type="evidence" value="ECO:0007669"/>
    <property type="project" value="TreeGrafter"/>
</dbReference>
<keyword evidence="4" id="KW-1185">Reference proteome</keyword>
<feature type="compositionally biased region" description="Polar residues" evidence="1">
    <location>
        <begin position="824"/>
        <end position="833"/>
    </location>
</feature>
<feature type="compositionally biased region" description="Polar residues" evidence="1">
    <location>
        <begin position="693"/>
        <end position="705"/>
    </location>
</feature>
<accession>A0A834W2R8</accession>
<feature type="transmembrane region" description="Helical" evidence="2">
    <location>
        <begin position="20"/>
        <end position="39"/>
    </location>
</feature>
<dbReference type="SUPFAM" id="SSF54791">
    <property type="entry name" value="Eukaryotic type KH-domain (KH-domain type I)"/>
    <property type="match status" value="1"/>
</dbReference>
<dbReference type="PANTHER" id="PTHR11208:SF98">
    <property type="entry name" value="RNA-BINDING KH DOMAIN-CONTAINING PROTEIN"/>
    <property type="match status" value="1"/>
</dbReference>
<sequence>MSEMVTAADYSANVLDPSAPSPISLSILVFFLAYVALRAGTSECLSVVSKCAKGVGYCILLWLLWFSWGHIRVLEISSIEEKKISANAESASAAKPDSIKMSGVTSSAVPTGGQKLSMLAAKSGFVIPKNKLSGSLVPIFRGAKNHGSTGPTSEEISKQIHRKTKWGPDLTQDAAVRRGRALALQIRVDQITQQLKSRKLEVEGSQDSSLAKNPDQSYPDSQIDKKSEMLELEKREVVGEILILDPSYKPPPGFKPLLKEVNVPLPVKEYPGFNFTALIYGPEGDNQKRLEKDEIKPGNDVPRSYEEMHVNVSADSFEKVDAAVSIIELLIASVTGNLAAASSTTMSVSGNNTNVLSRSEDHPPSHPIAMDMENMAMVQPVAGVTQMLGDHSQYYGPWFSAVSSHNPVYASSGNIAPTNPSGLSRPLHFPSQSMNTSNVASTFVTQPAPFTGFNSVIPNRPFVLLQTQPTRENFQHSHMTQAMPLGHTGPPRNPSIVSIQTSSAQRNASSLFPIGGSQPAVGQLRPLMPSMPQPMSGILSAPVSDRSLIPLGVSSGLDGVSLGLSNMGQMAPSVVPPPRPVPLQSDVAFKLPVSNIPMASHSASFSPHQAGISPGLPSSLGSMQPPLPAANYSSVNHLSGSASLPPPPLPTSLSSSGVSYQAPVKPPLLTASNSGNFTFQSQSHNADFQVVSRPNTASQGGTREQFSVPRPQSFGFAVPDRPVNQIFPKTLVPAHVDQTQAAAYASFGGRPGAVATTPRHTVLPFPNQPAPMSPVPQMGMRNFFPSPQMPSFPGPGVPRAGSTPMQQNHPAQRWPDVHLPPNQKFGNSHSVASGRQVYPADQIYDPFSPTSVAPPQQRNDLTK</sequence>
<dbReference type="OrthoDB" id="6777263at2759"/>
<feature type="transmembrane region" description="Helical" evidence="2">
    <location>
        <begin position="51"/>
        <end position="68"/>
    </location>
</feature>
<keyword evidence="2" id="KW-1133">Transmembrane helix</keyword>
<reference evidence="3" key="1">
    <citation type="submission" date="2020-09" db="EMBL/GenBank/DDBJ databases">
        <title>Genome-Enabled Discovery of Anthraquinone Biosynthesis in Senna tora.</title>
        <authorList>
            <person name="Kang S.-H."/>
            <person name="Pandey R.P."/>
            <person name="Lee C.-M."/>
            <person name="Sim J.-S."/>
            <person name="Jeong J.-T."/>
            <person name="Choi B.-S."/>
            <person name="Jung M."/>
            <person name="Ginzburg D."/>
            <person name="Zhao K."/>
            <person name="Won S.Y."/>
            <person name="Oh T.-J."/>
            <person name="Yu Y."/>
            <person name="Kim N.-H."/>
            <person name="Lee O.R."/>
            <person name="Lee T.-H."/>
            <person name="Bashyal P."/>
            <person name="Kim T.-S."/>
            <person name="Lee W.-H."/>
            <person name="Kawkins C."/>
            <person name="Kim C.-K."/>
            <person name="Kim J.S."/>
            <person name="Ahn B.O."/>
            <person name="Rhee S.Y."/>
            <person name="Sohng J.K."/>
        </authorList>
    </citation>
    <scope>NUCLEOTIDE SEQUENCE</scope>
    <source>
        <tissue evidence="3">Leaf</tissue>
    </source>
</reference>
<comment type="caution">
    <text evidence="3">The sequence shown here is derived from an EMBL/GenBank/DDBJ whole genome shotgun (WGS) entry which is preliminary data.</text>
</comment>
<dbReference type="PANTHER" id="PTHR11208">
    <property type="entry name" value="RNA-BINDING PROTEIN RELATED"/>
    <property type="match status" value="1"/>
</dbReference>
<dbReference type="EMBL" id="JAAIUW010000012">
    <property type="protein sequence ID" value="KAF7807185.1"/>
    <property type="molecule type" value="Genomic_DNA"/>
</dbReference>
<feature type="region of interest" description="Disordered" evidence="1">
    <location>
        <begin position="143"/>
        <end position="164"/>
    </location>
</feature>
<name>A0A834W2R8_9FABA</name>
<feature type="region of interest" description="Disordered" evidence="1">
    <location>
        <begin position="631"/>
        <end position="660"/>
    </location>
</feature>
<dbReference type="GO" id="GO:0048024">
    <property type="term" value="P:regulation of mRNA splicing, via spliceosome"/>
    <property type="evidence" value="ECO:0007669"/>
    <property type="project" value="TreeGrafter"/>
</dbReference>
<feature type="compositionally biased region" description="Polar residues" evidence="1">
    <location>
        <begin position="848"/>
        <end position="863"/>
    </location>
</feature>
<proteinExistence type="predicted"/>
<feature type="region of interest" description="Disordered" evidence="1">
    <location>
        <begin position="784"/>
        <end position="863"/>
    </location>
</feature>
<dbReference type="InterPro" id="IPR045071">
    <property type="entry name" value="BBP-like"/>
</dbReference>